<evidence type="ECO:0000313" key="1">
    <source>
        <dbReference type="EMBL" id="GFO14980.1"/>
    </source>
</evidence>
<comment type="caution">
    <text evidence="1">The sequence shown here is derived from an EMBL/GenBank/DDBJ whole genome shotgun (WGS) entry which is preliminary data.</text>
</comment>
<reference evidence="1 2" key="1">
    <citation type="journal article" date="2021" name="Elife">
        <title>Chloroplast acquisition without the gene transfer in kleptoplastic sea slugs, Plakobranchus ocellatus.</title>
        <authorList>
            <person name="Maeda T."/>
            <person name="Takahashi S."/>
            <person name="Yoshida T."/>
            <person name="Shimamura S."/>
            <person name="Takaki Y."/>
            <person name="Nagai Y."/>
            <person name="Toyoda A."/>
            <person name="Suzuki Y."/>
            <person name="Arimoto A."/>
            <person name="Ishii H."/>
            <person name="Satoh N."/>
            <person name="Nishiyama T."/>
            <person name="Hasebe M."/>
            <person name="Maruyama T."/>
            <person name="Minagawa J."/>
            <person name="Obokata J."/>
            <person name="Shigenobu S."/>
        </authorList>
    </citation>
    <scope>NUCLEOTIDE SEQUENCE [LARGE SCALE GENOMIC DNA]</scope>
</reference>
<gene>
    <name evidence="1" type="ORF">PoB_004148500</name>
</gene>
<name>A0AAV4B2X5_9GAST</name>
<dbReference type="GO" id="GO:0003676">
    <property type="term" value="F:nucleic acid binding"/>
    <property type="evidence" value="ECO:0007669"/>
    <property type="project" value="InterPro"/>
</dbReference>
<dbReference type="PANTHER" id="PTHR46060:SF1">
    <property type="entry name" value="MARINER MOS1 TRANSPOSASE-LIKE PROTEIN"/>
    <property type="match status" value="1"/>
</dbReference>
<accession>A0AAV4B2X5</accession>
<sequence length="127" mass="14496">MGTPIKEWSKLEHDNATPHSANLTVTQQWLQRYVWEILPHPAHSPDLAPSDFHLFGPLKRHLGGMAFETEDDLISELRNWLISFEWVSIRCCCAGKNASISTGITLRSSGRVNFNLCEFQIYLIKTL</sequence>
<keyword evidence="2" id="KW-1185">Reference proteome</keyword>
<proteinExistence type="predicted"/>
<dbReference type="Gene3D" id="3.30.420.10">
    <property type="entry name" value="Ribonuclease H-like superfamily/Ribonuclease H"/>
    <property type="match status" value="1"/>
</dbReference>
<dbReference type="Proteomes" id="UP000735302">
    <property type="component" value="Unassembled WGS sequence"/>
</dbReference>
<evidence type="ECO:0000313" key="2">
    <source>
        <dbReference type="Proteomes" id="UP000735302"/>
    </source>
</evidence>
<dbReference type="InterPro" id="IPR052709">
    <property type="entry name" value="Transposase-MT_Hybrid"/>
</dbReference>
<dbReference type="PANTHER" id="PTHR46060">
    <property type="entry name" value="MARINER MOS1 TRANSPOSASE-LIKE PROTEIN"/>
    <property type="match status" value="1"/>
</dbReference>
<protein>
    <submittedName>
        <fullName evidence="1">Histone-lysine N-methyltransferase SETMAR</fullName>
    </submittedName>
</protein>
<dbReference type="EMBL" id="BLXT01004584">
    <property type="protein sequence ID" value="GFO14980.1"/>
    <property type="molecule type" value="Genomic_DNA"/>
</dbReference>
<dbReference type="InterPro" id="IPR036397">
    <property type="entry name" value="RNaseH_sf"/>
</dbReference>
<dbReference type="AlphaFoldDB" id="A0AAV4B2X5"/>
<organism evidence="1 2">
    <name type="scientific">Plakobranchus ocellatus</name>
    <dbReference type="NCBI Taxonomy" id="259542"/>
    <lineage>
        <taxon>Eukaryota</taxon>
        <taxon>Metazoa</taxon>
        <taxon>Spiralia</taxon>
        <taxon>Lophotrochozoa</taxon>
        <taxon>Mollusca</taxon>
        <taxon>Gastropoda</taxon>
        <taxon>Heterobranchia</taxon>
        <taxon>Euthyneura</taxon>
        <taxon>Panpulmonata</taxon>
        <taxon>Sacoglossa</taxon>
        <taxon>Placobranchoidea</taxon>
        <taxon>Plakobranchidae</taxon>
        <taxon>Plakobranchus</taxon>
    </lineage>
</organism>